<sequence length="355" mass="38568">MSRHASADEKFTQIRDERVGAVAVVQEAGCFLGCPDPSLGGGQGLAVGGIRVVCCTCRSGMWCRRGTTARKAPSAMYPFVTPPRQVKIGAAAAFAGTTPRAIRHYHQIGLLPEPERGGDGRRRYGYDDMIRLLWIRRMAEVGISLDDMRAAFDESGNIEETLGRLEESLAAQEADIKRQRAAVGRLRAVGSPQGLLSELVTDRLSHLPPGALRASDMEALLVTERIFGPLGSALQAGVYIVLATHPGLRAEEDRLDEAEAALDDGVDPDDPRVEEIAVQRYTHHMALVQAITAAGLDTADDELFETYDADLAEEEDTRMGASEAITKMPYDFSPARMRCMERVAQLVGQDACADR</sequence>
<dbReference type="PANTHER" id="PTHR30204">
    <property type="entry name" value="REDOX-CYCLING DRUG-SENSING TRANSCRIPTIONAL ACTIVATOR SOXR"/>
    <property type="match status" value="1"/>
</dbReference>
<dbReference type="GO" id="GO:0003677">
    <property type="term" value="F:DNA binding"/>
    <property type="evidence" value="ECO:0007669"/>
    <property type="project" value="UniProtKB-KW"/>
</dbReference>
<accession>A0A4D4KZ44</accession>
<dbReference type="AlphaFoldDB" id="A0A4D4KZ44"/>
<dbReference type="Pfam" id="PF00376">
    <property type="entry name" value="MerR"/>
    <property type="match status" value="1"/>
</dbReference>
<dbReference type="CDD" id="cd00592">
    <property type="entry name" value="HTH_MerR-like"/>
    <property type="match status" value="1"/>
</dbReference>
<keyword evidence="4" id="KW-1185">Reference proteome</keyword>
<dbReference type="PROSITE" id="PS50937">
    <property type="entry name" value="HTH_MERR_2"/>
    <property type="match status" value="1"/>
</dbReference>
<dbReference type="PANTHER" id="PTHR30204:SF93">
    <property type="entry name" value="HTH MERR-TYPE DOMAIN-CONTAINING PROTEIN"/>
    <property type="match status" value="1"/>
</dbReference>
<dbReference type="SUPFAM" id="SSF46955">
    <property type="entry name" value="Putative DNA-binding domain"/>
    <property type="match status" value="1"/>
</dbReference>
<organism evidence="3 4">
    <name type="scientific">Streptomyces violaceusniger</name>
    <dbReference type="NCBI Taxonomy" id="68280"/>
    <lineage>
        <taxon>Bacteria</taxon>
        <taxon>Bacillati</taxon>
        <taxon>Actinomycetota</taxon>
        <taxon>Actinomycetes</taxon>
        <taxon>Kitasatosporales</taxon>
        <taxon>Streptomycetaceae</taxon>
        <taxon>Streptomyces</taxon>
        <taxon>Streptomyces violaceusniger group</taxon>
    </lineage>
</organism>
<evidence type="ECO:0000313" key="3">
    <source>
        <dbReference type="EMBL" id="GDY51787.1"/>
    </source>
</evidence>
<reference evidence="3 4" key="1">
    <citation type="journal article" date="2020" name="Int. J. Syst. Evol. Microbiol.">
        <title>Reclassification of Streptomyces castelarensis and Streptomyces sporoclivatus as later heterotypic synonyms of Streptomyces antimycoticus.</title>
        <authorList>
            <person name="Komaki H."/>
            <person name="Tamura T."/>
        </authorList>
    </citation>
    <scope>NUCLEOTIDE SEQUENCE [LARGE SCALE GENOMIC DNA]</scope>
    <source>
        <strain evidence="3 4">NBRC 13459</strain>
    </source>
</reference>
<feature type="domain" description="HTH merR-type" evidence="2">
    <location>
        <begin position="88"/>
        <end position="154"/>
    </location>
</feature>
<dbReference type="EMBL" id="BJHW01000001">
    <property type="protein sequence ID" value="GDY51787.1"/>
    <property type="molecule type" value="Genomic_DNA"/>
</dbReference>
<dbReference type="PRINTS" id="PR00040">
    <property type="entry name" value="HTHMERR"/>
</dbReference>
<keyword evidence="1" id="KW-0238">DNA-binding</keyword>
<protein>
    <submittedName>
        <fullName evidence="3">Transcriptional regulator</fullName>
    </submittedName>
</protein>
<evidence type="ECO:0000313" key="4">
    <source>
        <dbReference type="Proteomes" id="UP000301309"/>
    </source>
</evidence>
<proteinExistence type="predicted"/>
<dbReference type="SMART" id="SM00422">
    <property type="entry name" value="HTH_MERR"/>
    <property type="match status" value="1"/>
</dbReference>
<evidence type="ECO:0000259" key="2">
    <source>
        <dbReference type="PROSITE" id="PS50937"/>
    </source>
</evidence>
<dbReference type="Proteomes" id="UP000301309">
    <property type="component" value="Unassembled WGS sequence"/>
</dbReference>
<comment type="caution">
    <text evidence="3">The sequence shown here is derived from an EMBL/GenBank/DDBJ whole genome shotgun (WGS) entry which is preliminary data.</text>
</comment>
<dbReference type="InterPro" id="IPR000551">
    <property type="entry name" value="MerR-type_HTH_dom"/>
</dbReference>
<evidence type="ECO:0000256" key="1">
    <source>
        <dbReference type="ARBA" id="ARBA00023125"/>
    </source>
</evidence>
<dbReference type="InterPro" id="IPR047057">
    <property type="entry name" value="MerR_fam"/>
</dbReference>
<name>A0A4D4KZ44_STRVO</name>
<dbReference type="GO" id="GO:0003700">
    <property type="term" value="F:DNA-binding transcription factor activity"/>
    <property type="evidence" value="ECO:0007669"/>
    <property type="project" value="InterPro"/>
</dbReference>
<dbReference type="InterPro" id="IPR009061">
    <property type="entry name" value="DNA-bd_dom_put_sf"/>
</dbReference>
<dbReference type="Gene3D" id="1.10.1660.10">
    <property type="match status" value="1"/>
</dbReference>
<gene>
    <name evidence="3" type="ORF">SVIO_024100</name>
</gene>